<feature type="compositionally biased region" description="Basic and acidic residues" evidence="12">
    <location>
        <begin position="240"/>
        <end position="260"/>
    </location>
</feature>
<dbReference type="GO" id="GO:0032049">
    <property type="term" value="P:cardiolipin biosynthetic process"/>
    <property type="evidence" value="ECO:0000318"/>
    <property type="project" value="GO_Central"/>
</dbReference>
<proteinExistence type="predicted"/>
<dbReference type="InterPro" id="IPR000462">
    <property type="entry name" value="CDP-OH_P_trans"/>
</dbReference>
<evidence type="ECO:0000256" key="6">
    <source>
        <dbReference type="ARBA" id="ARBA00022946"/>
    </source>
</evidence>
<dbReference type="Proteomes" id="UP000054558">
    <property type="component" value="Unassembled WGS sequence"/>
</dbReference>
<organism evidence="14 15">
    <name type="scientific">Klebsormidium nitens</name>
    <name type="common">Green alga</name>
    <name type="synonym">Ulothrix nitens</name>
    <dbReference type="NCBI Taxonomy" id="105231"/>
    <lineage>
        <taxon>Eukaryota</taxon>
        <taxon>Viridiplantae</taxon>
        <taxon>Streptophyta</taxon>
        <taxon>Klebsormidiophyceae</taxon>
        <taxon>Klebsormidiales</taxon>
        <taxon>Klebsormidiaceae</taxon>
        <taxon>Klebsormidium</taxon>
    </lineage>
</organism>
<feature type="transmembrane region" description="Helical" evidence="13">
    <location>
        <begin position="432"/>
        <end position="455"/>
    </location>
</feature>
<evidence type="ECO:0000256" key="9">
    <source>
        <dbReference type="ARBA" id="ARBA00023136"/>
    </source>
</evidence>
<dbReference type="OrthoDB" id="10020554at2759"/>
<evidence type="ECO:0000256" key="13">
    <source>
        <dbReference type="SAM" id="Phobius"/>
    </source>
</evidence>
<dbReference type="EMBL" id="DF237056">
    <property type="protein sequence ID" value="GAQ82308.1"/>
    <property type="molecule type" value="Genomic_DNA"/>
</dbReference>
<feature type="compositionally biased region" description="Polar residues" evidence="12">
    <location>
        <begin position="46"/>
        <end position="63"/>
    </location>
</feature>
<dbReference type="Pfam" id="PF01066">
    <property type="entry name" value="CDP-OH_P_transf"/>
    <property type="match status" value="1"/>
</dbReference>
<evidence type="ECO:0000256" key="3">
    <source>
        <dbReference type="ARBA" id="ARBA00022516"/>
    </source>
</evidence>
<feature type="region of interest" description="Disordered" evidence="12">
    <location>
        <begin position="46"/>
        <end position="67"/>
    </location>
</feature>
<dbReference type="GO" id="GO:0005739">
    <property type="term" value="C:mitochondrion"/>
    <property type="evidence" value="ECO:0000318"/>
    <property type="project" value="GO_Central"/>
</dbReference>
<dbReference type="Gene3D" id="1.20.120.1760">
    <property type="match status" value="1"/>
</dbReference>
<keyword evidence="3" id="KW-0444">Lipid biosynthesis</keyword>
<evidence type="ECO:0000313" key="14">
    <source>
        <dbReference type="EMBL" id="GAQ82308.1"/>
    </source>
</evidence>
<dbReference type="PANTHER" id="PTHR14269">
    <property type="entry name" value="CDP-DIACYLGLYCEROL--GLYCEROL-3-PHOSPHATE 3-PHOSPHATIDYLTRANSFERASE-RELATED"/>
    <property type="match status" value="1"/>
</dbReference>
<feature type="compositionally biased region" description="Low complexity" evidence="12">
    <location>
        <begin position="132"/>
        <end position="147"/>
    </location>
</feature>
<evidence type="ECO:0000256" key="8">
    <source>
        <dbReference type="ARBA" id="ARBA00023098"/>
    </source>
</evidence>
<keyword evidence="4" id="KW-0808">Transferase</keyword>
<dbReference type="InterPro" id="IPR050324">
    <property type="entry name" value="CDP-alcohol_PTase-I"/>
</dbReference>
<name>A0A1Y1I2F2_KLENI</name>
<dbReference type="GO" id="GO:0043337">
    <property type="term" value="F:cardiolipin synthase (CMP-forming)"/>
    <property type="evidence" value="ECO:0000318"/>
    <property type="project" value="GO_Central"/>
</dbReference>
<dbReference type="AlphaFoldDB" id="A0A1Y1I2F2"/>
<dbReference type="InterPro" id="IPR043130">
    <property type="entry name" value="CDP-OH_PTrfase_TM_dom"/>
</dbReference>
<evidence type="ECO:0000256" key="10">
    <source>
        <dbReference type="ARBA" id="ARBA00023209"/>
    </source>
</evidence>
<reference evidence="14 15" key="1">
    <citation type="journal article" date="2014" name="Nat. Commun.">
        <title>Klebsormidium flaccidum genome reveals primary factors for plant terrestrial adaptation.</title>
        <authorList>
            <person name="Hori K."/>
            <person name="Maruyama F."/>
            <person name="Fujisawa T."/>
            <person name="Togashi T."/>
            <person name="Yamamoto N."/>
            <person name="Seo M."/>
            <person name="Sato S."/>
            <person name="Yamada T."/>
            <person name="Mori H."/>
            <person name="Tajima N."/>
            <person name="Moriyama T."/>
            <person name="Ikeuchi M."/>
            <person name="Watanabe M."/>
            <person name="Wada H."/>
            <person name="Kobayashi K."/>
            <person name="Saito M."/>
            <person name="Masuda T."/>
            <person name="Sasaki-Sekimoto Y."/>
            <person name="Mashiguchi K."/>
            <person name="Awai K."/>
            <person name="Shimojima M."/>
            <person name="Masuda S."/>
            <person name="Iwai M."/>
            <person name="Nobusawa T."/>
            <person name="Narise T."/>
            <person name="Kondo S."/>
            <person name="Saito H."/>
            <person name="Sato R."/>
            <person name="Murakawa M."/>
            <person name="Ihara Y."/>
            <person name="Oshima-Yamada Y."/>
            <person name="Ohtaka K."/>
            <person name="Satoh M."/>
            <person name="Sonobe K."/>
            <person name="Ishii M."/>
            <person name="Ohtani R."/>
            <person name="Kanamori-Sato M."/>
            <person name="Honoki R."/>
            <person name="Miyazaki D."/>
            <person name="Mochizuki H."/>
            <person name="Umetsu J."/>
            <person name="Higashi K."/>
            <person name="Shibata D."/>
            <person name="Kamiya Y."/>
            <person name="Sato N."/>
            <person name="Nakamura Y."/>
            <person name="Tabata S."/>
            <person name="Ida S."/>
            <person name="Kurokawa K."/>
            <person name="Ohta H."/>
        </authorList>
    </citation>
    <scope>NUCLEOTIDE SEQUENCE [LARGE SCALE GENOMIC DNA]</scope>
    <source>
        <strain evidence="14 15">NIES-2285</strain>
    </source>
</reference>
<dbReference type="FunFam" id="1.20.120.1760:FF:000020">
    <property type="entry name" value="cardiolipin synthase (CMP-forming), mitochondrial"/>
    <property type="match status" value="1"/>
</dbReference>
<keyword evidence="8" id="KW-0443">Lipid metabolism</keyword>
<comment type="cofactor">
    <cofactor evidence="1">
        <name>Mn(2+)</name>
        <dbReference type="ChEBI" id="CHEBI:29035"/>
    </cofactor>
</comment>
<gene>
    <name evidence="14" type="ORF">KFL_001070140</name>
</gene>
<keyword evidence="5 13" id="KW-0812">Transmembrane</keyword>
<feature type="region of interest" description="Disordered" evidence="12">
    <location>
        <begin position="125"/>
        <end position="147"/>
    </location>
</feature>
<evidence type="ECO:0000256" key="1">
    <source>
        <dbReference type="ARBA" id="ARBA00001936"/>
    </source>
</evidence>
<protein>
    <submittedName>
        <fullName evidence="14">Cardiolipin Synthase</fullName>
    </submittedName>
</protein>
<sequence>MLARTFVWRARFLASWPREPVPLPNPSFSSAAYQFSDERVSSPLLQGSCQKSTDKNGPSSPHVSSHFDTERHSMAAAAAQALNEHSGHSGVYRHIILSSVASSLAPTLACSGVVQSQKPLFSHPQLPPVPFEQSVQQSWSSSKQSECPSEHQASWSFEHIGGATRLWASASHWTYASNLPQYKPRNPLRQVTREGLSLSQTRQISTEREDKQKQPVESASLADAPVGPTNQETEVSETVGVKEEEAVSSRQDTEKAEGWSTWTKDEAFNLPNGISMARLISGPAIGGLIVAGYHRAALGALVVAGLSDWLDGYVAKHYNHASTLGSYLDPLADKVLMGSVAVALAWQGTLPVWLVSLVVARDGALVGAAALHRARTLGWKWNGWSSYFQLGEGGAPKVRPLFISKANTVFQLALVGSALTHLAYGVPAPAGVSALCYLVGTTTILSWIGYLIVYLRNPSRLVL</sequence>
<keyword evidence="10" id="KW-0594">Phospholipid biosynthesis</keyword>
<dbReference type="PANTHER" id="PTHR14269:SF60">
    <property type="entry name" value="CARDIOLIPIN SYNTHASE (CMP-FORMING)"/>
    <property type="match status" value="1"/>
</dbReference>
<keyword evidence="7 13" id="KW-1133">Transmembrane helix</keyword>
<evidence type="ECO:0000256" key="4">
    <source>
        <dbReference type="ARBA" id="ARBA00022679"/>
    </source>
</evidence>
<dbReference type="GO" id="GO:0016020">
    <property type="term" value="C:membrane"/>
    <property type="evidence" value="ECO:0007669"/>
    <property type="project" value="UniProtKB-SubCell"/>
</dbReference>
<feature type="compositionally biased region" description="Basic and acidic residues" evidence="12">
    <location>
        <begin position="205"/>
        <end position="214"/>
    </location>
</feature>
<accession>A0A1Y1I2F2</accession>
<dbReference type="STRING" id="105231.A0A1Y1I2F2"/>
<evidence type="ECO:0000256" key="7">
    <source>
        <dbReference type="ARBA" id="ARBA00022989"/>
    </source>
</evidence>
<keyword evidence="15" id="KW-1185">Reference proteome</keyword>
<feature type="region of interest" description="Disordered" evidence="12">
    <location>
        <begin position="178"/>
        <end position="260"/>
    </location>
</feature>
<evidence type="ECO:0000256" key="12">
    <source>
        <dbReference type="SAM" id="MobiDB-lite"/>
    </source>
</evidence>
<keyword evidence="6" id="KW-0809">Transit peptide</keyword>
<comment type="subcellular location">
    <subcellularLocation>
        <location evidence="2">Membrane</location>
        <topology evidence="2">Multi-pass membrane protein</topology>
    </subcellularLocation>
</comment>
<keyword evidence="11" id="KW-1208">Phospholipid metabolism</keyword>
<evidence type="ECO:0000256" key="5">
    <source>
        <dbReference type="ARBA" id="ARBA00022692"/>
    </source>
</evidence>
<evidence type="ECO:0000256" key="11">
    <source>
        <dbReference type="ARBA" id="ARBA00023264"/>
    </source>
</evidence>
<keyword evidence="9 13" id="KW-0472">Membrane</keyword>
<evidence type="ECO:0000313" key="15">
    <source>
        <dbReference type="Proteomes" id="UP000054558"/>
    </source>
</evidence>
<evidence type="ECO:0000256" key="2">
    <source>
        <dbReference type="ARBA" id="ARBA00004141"/>
    </source>
</evidence>